<organism evidence="2 3">
    <name type="scientific">Lactuca virosa</name>
    <dbReference type="NCBI Taxonomy" id="75947"/>
    <lineage>
        <taxon>Eukaryota</taxon>
        <taxon>Viridiplantae</taxon>
        <taxon>Streptophyta</taxon>
        <taxon>Embryophyta</taxon>
        <taxon>Tracheophyta</taxon>
        <taxon>Spermatophyta</taxon>
        <taxon>Magnoliopsida</taxon>
        <taxon>eudicotyledons</taxon>
        <taxon>Gunneridae</taxon>
        <taxon>Pentapetalae</taxon>
        <taxon>asterids</taxon>
        <taxon>campanulids</taxon>
        <taxon>Asterales</taxon>
        <taxon>Asteraceae</taxon>
        <taxon>Cichorioideae</taxon>
        <taxon>Cichorieae</taxon>
        <taxon>Lactucinae</taxon>
        <taxon>Lactuca</taxon>
    </lineage>
</organism>
<keyword evidence="3" id="KW-1185">Reference proteome</keyword>
<proteinExistence type="predicted"/>
<dbReference type="EMBL" id="CAKMRJ010002223">
    <property type="protein sequence ID" value="CAH1427519.1"/>
    <property type="molecule type" value="Genomic_DNA"/>
</dbReference>
<feature type="compositionally biased region" description="Basic and acidic residues" evidence="1">
    <location>
        <begin position="178"/>
        <end position="187"/>
    </location>
</feature>
<evidence type="ECO:0000256" key="1">
    <source>
        <dbReference type="SAM" id="MobiDB-lite"/>
    </source>
</evidence>
<name>A0AAU9MTL3_9ASTR</name>
<accession>A0AAU9MTL3</accession>
<feature type="region of interest" description="Disordered" evidence="1">
    <location>
        <begin position="168"/>
        <end position="201"/>
    </location>
</feature>
<dbReference type="AlphaFoldDB" id="A0AAU9MTL3"/>
<reference evidence="2 3" key="1">
    <citation type="submission" date="2022-01" db="EMBL/GenBank/DDBJ databases">
        <authorList>
            <person name="Xiong W."/>
            <person name="Schranz E."/>
        </authorList>
    </citation>
    <scope>NUCLEOTIDE SEQUENCE [LARGE SCALE GENOMIC DNA]</scope>
</reference>
<comment type="caution">
    <text evidence="2">The sequence shown here is derived from an EMBL/GenBank/DDBJ whole genome shotgun (WGS) entry which is preliminary data.</text>
</comment>
<evidence type="ECO:0000313" key="2">
    <source>
        <dbReference type="EMBL" id="CAH1427519.1"/>
    </source>
</evidence>
<protein>
    <submittedName>
        <fullName evidence="2">Uncharacterized protein</fullName>
    </submittedName>
</protein>
<sequence length="201" mass="22479">MPPRRSYCPSPLKPFTDNPLSASFLFLSVYHVLSVKPPSRLNFVRRSIASSHHSCHKTANTADLASIPSISTKTRITGDDKSYYRQRGSKTGDHSPCRFLQSLPGFFCFLPEFSRKKLDCRKVMSIRHHHPSPLDYTTRLHMGFGYAILFYVMADVMGLGHGGDGAGDPLPPVGFGRGQHEQDAELPKKRRGLAKNIQHQS</sequence>
<evidence type="ECO:0000313" key="3">
    <source>
        <dbReference type="Proteomes" id="UP001157418"/>
    </source>
</evidence>
<gene>
    <name evidence="2" type="ORF">LVIROSA_LOCUS14517</name>
</gene>
<dbReference type="Proteomes" id="UP001157418">
    <property type="component" value="Unassembled WGS sequence"/>
</dbReference>